<dbReference type="Gene3D" id="3.40.50.1980">
    <property type="entry name" value="Nitrogenase molybdenum iron protein domain"/>
    <property type="match status" value="1"/>
</dbReference>
<dbReference type="PROSITE" id="PS00090">
    <property type="entry name" value="NITROGENASE_1_2"/>
    <property type="match status" value="1"/>
</dbReference>
<dbReference type="SUPFAM" id="SSF53807">
    <property type="entry name" value="Helical backbone' metal receptor"/>
    <property type="match status" value="1"/>
</dbReference>
<evidence type="ECO:0000256" key="2">
    <source>
        <dbReference type="RuleBase" id="RU004021"/>
    </source>
</evidence>
<dbReference type="InterPro" id="IPR000510">
    <property type="entry name" value="Nase/OxRdtase_comp1"/>
</dbReference>
<dbReference type="Pfam" id="PF00148">
    <property type="entry name" value="Oxidored_nitro"/>
    <property type="match status" value="1"/>
</dbReference>
<dbReference type="AlphaFoldDB" id="A0A8J7W5K8"/>
<dbReference type="GO" id="GO:0016163">
    <property type="term" value="F:nitrogenase activity"/>
    <property type="evidence" value="ECO:0007669"/>
    <property type="project" value="InterPro"/>
</dbReference>
<organism evidence="4 5">
    <name type="scientific">Sinanaerobacter chloroacetimidivorans</name>
    <dbReference type="NCBI Taxonomy" id="2818044"/>
    <lineage>
        <taxon>Bacteria</taxon>
        <taxon>Bacillati</taxon>
        <taxon>Bacillota</taxon>
        <taxon>Clostridia</taxon>
        <taxon>Peptostreptococcales</taxon>
        <taxon>Anaerovoracaceae</taxon>
        <taxon>Sinanaerobacter</taxon>
    </lineage>
</organism>
<evidence type="ECO:0000259" key="3">
    <source>
        <dbReference type="Pfam" id="PF00148"/>
    </source>
</evidence>
<gene>
    <name evidence="4" type="ORF">KCX82_16435</name>
</gene>
<sequence length="495" mass="54949">MNNLNLKASEVVVREVRLGSITGFSGSAEELVGCARCGKLTDQARSFSQTLGCSASNASCTVILIQDAAVISHGPVGCAGCLHEFAFTYRVNGVHRGLSKTTPRRIFSTDLTEKDTIYGGNQKLADAIREVYDRTHANAIFIVTTCASGIIGDDVEGIAGEAEEELGVPVVAIFCEGFRSKIWTSGFDAGYHGIARKLIKAPEKKQEDLINIVNFWGTDIFAEWFGRLNLRANYLTPYATIDQIAHASEAKATIQICSTLGSYLGAALEQEYGVEEIKTSPPYGIPQTERWFRELGRITNREQEVERFLAEERERWLPRIRELREKLSGKSAYVTAGASHGHSLLAILKELGMKPQGAAIFHHDPLYDNGDVNADTLQHVVNDYGDVPGYNVCNKQEFELVNILNRVRPDILLARHGGMTLWGAKFGIPSLLIGDEHFGMGYQGLVRYGERILETIENDEFVKNLEKHAINPYTKWWLDQDPYTFLGGDLNVQRD</sequence>
<dbReference type="Gene3D" id="3.40.50.12380">
    <property type="entry name" value="Nitrogenase MoFe cofactor biosynthesis protein NifE, C-terminal"/>
    <property type="match status" value="1"/>
</dbReference>
<keyword evidence="5" id="KW-1185">Reference proteome</keyword>
<evidence type="ECO:0000313" key="4">
    <source>
        <dbReference type="EMBL" id="MBR0599476.1"/>
    </source>
</evidence>
<keyword evidence="1 2" id="KW-0535">Nitrogen fixation</keyword>
<feature type="domain" description="Nitrogenase/oxidoreductase component 1" evidence="3">
    <location>
        <begin position="53"/>
        <end position="456"/>
    </location>
</feature>
<protein>
    <submittedName>
        <fullName evidence="4">Nitrogenase</fullName>
    </submittedName>
</protein>
<dbReference type="PROSITE" id="PS00699">
    <property type="entry name" value="NITROGENASE_1_1"/>
    <property type="match status" value="1"/>
</dbReference>
<dbReference type="EMBL" id="JAGSND010000013">
    <property type="protein sequence ID" value="MBR0599476.1"/>
    <property type="molecule type" value="Genomic_DNA"/>
</dbReference>
<reference evidence="4" key="2">
    <citation type="submission" date="2021-04" db="EMBL/GenBank/DDBJ databases">
        <authorList>
            <person name="Liu J."/>
        </authorList>
    </citation>
    <scope>NUCLEOTIDE SEQUENCE</scope>
    <source>
        <strain evidence="4">BAD-6</strain>
    </source>
</reference>
<proteinExistence type="inferred from homology"/>
<dbReference type="Proteomes" id="UP000675664">
    <property type="component" value="Unassembled WGS sequence"/>
</dbReference>
<comment type="similarity">
    <text evidence="2">Belongs to the NifD/NifK/NifE/NifN family.</text>
</comment>
<dbReference type="RefSeq" id="WP_227019607.1">
    <property type="nucleotide sequence ID" value="NZ_JAGSND010000013.1"/>
</dbReference>
<accession>A0A8J7W5K8</accession>
<dbReference type="PANTHER" id="PTHR42956:SF1">
    <property type="entry name" value="NITROGENASE IRON-MOLYBDENUM COFACTOR BIOSYNTHESIS PROTEIN NIFE"/>
    <property type="match status" value="1"/>
</dbReference>
<dbReference type="InterPro" id="IPR049939">
    <property type="entry name" value="NifE-like"/>
</dbReference>
<dbReference type="PANTHER" id="PTHR42956">
    <property type="entry name" value="NITROGENASE IRON-MOLYBDENUM COFACTOR BIOSYNTHESIS PROTEIN NIFE"/>
    <property type="match status" value="1"/>
</dbReference>
<name>A0A8J7W5K8_9FIRM</name>
<evidence type="ECO:0000313" key="5">
    <source>
        <dbReference type="Proteomes" id="UP000675664"/>
    </source>
</evidence>
<evidence type="ECO:0000256" key="1">
    <source>
        <dbReference type="ARBA" id="ARBA00023231"/>
    </source>
</evidence>
<comment type="caution">
    <text evidence="4">The sequence shown here is derived from an EMBL/GenBank/DDBJ whole genome shotgun (WGS) entry which is preliminary data.</text>
</comment>
<dbReference type="InterPro" id="IPR000318">
    <property type="entry name" value="Nase_comp1_CS"/>
</dbReference>
<reference evidence="4" key="1">
    <citation type="submission" date="2021-04" db="EMBL/GenBank/DDBJ databases">
        <title>Sinoanaerobacter chloroacetimidivorans sp. nov., an obligate anaerobic bacterium isolated from anaerobic sludge.</title>
        <authorList>
            <person name="Bao Y."/>
        </authorList>
    </citation>
    <scope>NUCLEOTIDE SEQUENCE</scope>
    <source>
        <strain evidence="4">BAD-6</strain>
    </source>
</reference>